<evidence type="ECO:0000256" key="7">
    <source>
        <dbReference type="ARBA" id="ARBA00023033"/>
    </source>
</evidence>
<keyword evidence="3 8" id="KW-0349">Heme</keyword>
<evidence type="ECO:0000256" key="3">
    <source>
        <dbReference type="ARBA" id="ARBA00022617"/>
    </source>
</evidence>
<evidence type="ECO:0000256" key="10">
    <source>
        <dbReference type="SAM" id="Phobius"/>
    </source>
</evidence>
<evidence type="ECO:0000313" key="12">
    <source>
        <dbReference type="Proteomes" id="UP000308133"/>
    </source>
</evidence>
<dbReference type="InterPro" id="IPR047146">
    <property type="entry name" value="Cyt_P450_E_CYP52_fungi"/>
</dbReference>
<accession>A0A4U7B523</accession>
<dbReference type="InterPro" id="IPR002402">
    <property type="entry name" value="Cyt_P450_E_grp-II"/>
</dbReference>
<comment type="similarity">
    <text evidence="2 9">Belongs to the cytochrome P450 family.</text>
</comment>
<dbReference type="AlphaFoldDB" id="A0A4U7B523"/>
<dbReference type="EMBL" id="PTQR01000038">
    <property type="protein sequence ID" value="TKX24815.1"/>
    <property type="molecule type" value="Genomic_DNA"/>
</dbReference>
<dbReference type="PANTHER" id="PTHR24287">
    <property type="entry name" value="P450, PUTATIVE (EUROFUNG)-RELATED"/>
    <property type="match status" value="1"/>
</dbReference>
<sequence>MTENLQTFLGGSLVLGLLYYVYWQLTVGARRRRIIKENGCLPPMKYPYKDPILGFDEFTRVVKAFKERRGLELILQRFKDKNSNTFQLNSLGQTIITTIEPENIKTFQSLSFKKWSLGSQRIRNFRVFLGPGIFSSDSAEWQHSRSMLRPNFAREQVRDLDTFEAHIDHLIQAIPRDGSTIDLQDLFFRLTMDSATEFLFGESTNTLLPGLSTVSATKFAECFNRAQETLSQQGRYGFFSFLAQNKEYPGDCKFVHDFVDTYVEKGLAKRPQLLAEKRDESERYLFIDELIRSELLNILLAGRDTTASLLSNVWWTISKRPDVYARLREEVDALNGERPTFEQIKDMKYLKAVLNESLRIHPVVPLNSRQAVEDTVLPRGGGPDGHAPIFIPKGQVVTWSVYSMHRRKDYYGEDAEEFKPERWLGEKGLRPGWEYLPFNGGPRICIGQNFALTEASYTSVRLMQEFKAIESRDPEPWREWLTLTCVGAGGCKVALTPFSNA</sequence>
<evidence type="ECO:0000256" key="1">
    <source>
        <dbReference type="ARBA" id="ARBA00001971"/>
    </source>
</evidence>
<reference evidence="11 12" key="1">
    <citation type="submission" date="2018-02" db="EMBL/GenBank/DDBJ databases">
        <title>Draft genome sequences of Elsinoe sp., causing black scab on jojoba.</title>
        <authorList>
            <person name="Stodart B."/>
            <person name="Jeffress S."/>
            <person name="Ash G."/>
            <person name="Arun Chinnappa K."/>
        </authorList>
    </citation>
    <scope>NUCLEOTIDE SEQUENCE [LARGE SCALE GENOMIC DNA]</scope>
    <source>
        <strain evidence="11 12">Hillstone_2</strain>
    </source>
</reference>
<dbReference type="InterPro" id="IPR017972">
    <property type="entry name" value="Cyt_P450_CS"/>
</dbReference>
<feature type="binding site" description="axial binding residue" evidence="8">
    <location>
        <position position="445"/>
    </location>
    <ligand>
        <name>heme</name>
        <dbReference type="ChEBI" id="CHEBI:30413"/>
    </ligand>
    <ligandPart>
        <name>Fe</name>
        <dbReference type="ChEBI" id="CHEBI:18248"/>
    </ligandPart>
</feature>
<dbReference type="InterPro" id="IPR001128">
    <property type="entry name" value="Cyt_P450"/>
</dbReference>
<dbReference type="Proteomes" id="UP000308133">
    <property type="component" value="Unassembled WGS sequence"/>
</dbReference>
<evidence type="ECO:0000256" key="2">
    <source>
        <dbReference type="ARBA" id="ARBA00010617"/>
    </source>
</evidence>
<dbReference type="GO" id="GO:0016712">
    <property type="term" value="F:oxidoreductase activity, acting on paired donors, with incorporation or reduction of molecular oxygen, reduced flavin or flavoprotein as one donor, and incorporation of one atom of oxygen"/>
    <property type="evidence" value="ECO:0007669"/>
    <property type="project" value="InterPro"/>
</dbReference>
<dbReference type="InterPro" id="IPR002974">
    <property type="entry name" value="Cyt_P450_E_CYP52_ascomycetes"/>
</dbReference>
<evidence type="ECO:0000256" key="4">
    <source>
        <dbReference type="ARBA" id="ARBA00022723"/>
    </source>
</evidence>
<keyword evidence="6 8" id="KW-0408">Iron</keyword>
<organism evidence="11 12">
    <name type="scientific">Elsinoe australis</name>
    <dbReference type="NCBI Taxonomy" id="40998"/>
    <lineage>
        <taxon>Eukaryota</taxon>
        <taxon>Fungi</taxon>
        <taxon>Dikarya</taxon>
        <taxon>Ascomycota</taxon>
        <taxon>Pezizomycotina</taxon>
        <taxon>Dothideomycetes</taxon>
        <taxon>Dothideomycetidae</taxon>
        <taxon>Myriangiales</taxon>
        <taxon>Elsinoaceae</taxon>
        <taxon>Elsinoe</taxon>
    </lineage>
</organism>
<dbReference type="InterPro" id="IPR036396">
    <property type="entry name" value="Cyt_P450_sf"/>
</dbReference>
<dbReference type="Gene3D" id="1.10.630.10">
    <property type="entry name" value="Cytochrome P450"/>
    <property type="match status" value="1"/>
</dbReference>
<comment type="caution">
    <text evidence="11">The sequence shown here is derived from an EMBL/GenBank/DDBJ whole genome shotgun (WGS) entry which is preliminary data.</text>
</comment>
<keyword evidence="10" id="KW-0472">Membrane</keyword>
<evidence type="ECO:0000256" key="8">
    <source>
        <dbReference type="PIRSR" id="PIRSR602402-1"/>
    </source>
</evidence>
<protein>
    <submittedName>
        <fullName evidence="11">Cytochrome P450-like protein 3</fullName>
    </submittedName>
</protein>
<dbReference type="CDD" id="cd11063">
    <property type="entry name" value="CYP52"/>
    <property type="match status" value="1"/>
</dbReference>
<evidence type="ECO:0000256" key="9">
    <source>
        <dbReference type="RuleBase" id="RU000461"/>
    </source>
</evidence>
<name>A0A4U7B523_9PEZI</name>
<keyword evidence="10" id="KW-0812">Transmembrane</keyword>
<keyword evidence="7 9" id="KW-0503">Monooxygenase</keyword>
<evidence type="ECO:0000313" key="11">
    <source>
        <dbReference type="EMBL" id="TKX24815.1"/>
    </source>
</evidence>
<dbReference type="PRINTS" id="PR01239">
    <property type="entry name" value="EP450IICYP52"/>
</dbReference>
<dbReference type="PROSITE" id="PS00086">
    <property type="entry name" value="CYTOCHROME_P450"/>
    <property type="match status" value="1"/>
</dbReference>
<dbReference type="GO" id="GO:0020037">
    <property type="term" value="F:heme binding"/>
    <property type="evidence" value="ECO:0007669"/>
    <property type="project" value="InterPro"/>
</dbReference>
<dbReference type="GO" id="GO:0005506">
    <property type="term" value="F:iron ion binding"/>
    <property type="evidence" value="ECO:0007669"/>
    <property type="project" value="InterPro"/>
</dbReference>
<keyword evidence="10" id="KW-1133">Transmembrane helix</keyword>
<dbReference type="PANTHER" id="PTHR24287:SF1">
    <property type="entry name" value="P450, PUTATIVE (EUROFUNG)-RELATED"/>
    <property type="match status" value="1"/>
</dbReference>
<keyword evidence="5 9" id="KW-0560">Oxidoreductase</keyword>
<evidence type="ECO:0000256" key="5">
    <source>
        <dbReference type="ARBA" id="ARBA00023002"/>
    </source>
</evidence>
<keyword evidence="4 8" id="KW-0479">Metal-binding</keyword>
<dbReference type="PRINTS" id="PR00464">
    <property type="entry name" value="EP450II"/>
</dbReference>
<gene>
    <name evidence="11" type="ORF">C1H76_2990</name>
</gene>
<feature type="transmembrane region" description="Helical" evidence="10">
    <location>
        <begin position="6"/>
        <end position="23"/>
    </location>
</feature>
<proteinExistence type="inferred from homology"/>
<dbReference type="PRINTS" id="PR00385">
    <property type="entry name" value="P450"/>
</dbReference>
<dbReference type="SUPFAM" id="SSF48264">
    <property type="entry name" value="Cytochrome P450"/>
    <property type="match status" value="1"/>
</dbReference>
<evidence type="ECO:0000256" key="6">
    <source>
        <dbReference type="ARBA" id="ARBA00023004"/>
    </source>
</evidence>
<comment type="cofactor">
    <cofactor evidence="1 8">
        <name>heme</name>
        <dbReference type="ChEBI" id="CHEBI:30413"/>
    </cofactor>
</comment>
<dbReference type="Pfam" id="PF00067">
    <property type="entry name" value="p450"/>
    <property type="match status" value="1"/>
</dbReference>